<evidence type="ECO:0000256" key="1">
    <source>
        <dbReference type="SAM" id="MobiDB-lite"/>
    </source>
</evidence>
<feature type="compositionally biased region" description="Gly residues" evidence="1">
    <location>
        <begin position="36"/>
        <end position="45"/>
    </location>
</feature>
<proteinExistence type="predicted"/>
<sequence length="101" mass="10727">MSYTTLIKLFLRFSMISKLIQTADQSNDNQESSNCGGKGGFGKPGGFKQFNDNQGGSNRDGFNQSNTDDQPAGFGVGFGNQENSNYGGRGGFRGGINGTVR</sequence>
<accession>A0A914PG46</accession>
<reference evidence="4" key="1">
    <citation type="submission" date="2022-11" db="UniProtKB">
        <authorList>
            <consortium name="WormBaseParasite"/>
        </authorList>
    </citation>
    <scope>IDENTIFICATION</scope>
</reference>
<protein>
    <submittedName>
        <fullName evidence="4">Uncharacterized protein</fullName>
    </submittedName>
</protein>
<evidence type="ECO:0000256" key="2">
    <source>
        <dbReference type="SAM" id="SignalP"/>
    </source>
</evidence>
<feature type="signal peptide" evidence="2">
    <location>
        <begin position="1"/>
        <end position="22"/>
    </location>
</feature>
<keyword evidence="3" id="KW-1185">Reference proteome</keyword>
<keyword evidence="2" id="KW-0732">Signal</keyword>
<evidence type="ECO:0000313" key="4">
    <source>
        <dbReference type="WBParaSite" id="PDA_v2.g16717.t1"/>
    </source>
</evidence>
<feature type="compositionally biased region" description="Polar residues" evidence="1">
    <location>
        <begin position="51"/>
        <end position="69"/>
    </location>
</feature>
<dbReference type="AlphaFoldDB" id="A0A914PG46"/>
<dbReference type="Proteomes" id="UP000887578">
    <property type="component" value="Unplaced"/>
</dbReference>
<feature type="region of interest" description="Disordered" evidence="1">
    <location>
        <begin position="23"/>
        <end position="101"/>
    </location>
</feature>
<dbReference type="WBParaSite" id="PDA_v2.g16717.t1">
    <property type="protein sequence ID" value="PDA_v2.g16717.t1"/>
    <property type="gene ID" value="PDA_v2.g16717"/>
</dbReference>
<feature type="chain" id="PRO_5037908260" evidence="2">
    <location>
        <begin position="23"/>
        <end position="101"/>
    </location>
</feature>
<feature type="compositionally biased region" description="Polar residues" evidence="1">
    <location>
        <begin position="23"/>
        <end position="35"/>
    </location>
</feature>
<organism evidence="3 4">
    <name type="scientific">Panagrolaimus davidi</name>
    <dbReference type="NCBI Taxonomy" id="227884"/>
    <lineage>
        <taxon>Eukaryota</taxon>
        <taxon>Metazoa</taxon>
        <taxon>Ecdysozoa</taxon>
        <taxon>Nematoda</taxon>
        <taxon>Chromadorea</taxon>
        <taxon>Rhabditida</taxon>
        <taxon>Tylenchina</taxon>
        <taxon>Panagrolaimomorpha</taxon>
        <taxon>Panagrolaimoidea</taxon>
        <taxon>Panagrolaimidae</taxon>
        <taxon>Panagrolaimus</taxon>
    </lineage>
</organism>
<name>A0A914PG46_9BILA</name>
<evidence type="ECO:0000313" key="3">
    <source>
        <dbReference type="Proteomes" id="UP000887578"/>
    </source>
</evidence>
<feature type="compositionally biased region" description="Gly residues" evidence="1">
    <location>
        <begin position="87"/>
        <end position="101"/>
    </location>
</feature>